<dbReference type="SUPFAM" id="SSF53756">
    <property type="entry name" value="UDP-Glycosyltransferase/glycogen phosphorylase"/>
    <property type="match status" value="1"/>
</dbReference>
<gene>
    <name evidence="1" type="ORF">ACFSQJ_09650</name>
</gene>
<evidence type="ECO:0000313" key="2">
    <source>
        <dbReference type="Proteomes" id="UP001597526"/>
    </source>
</evidence>
<proteinExistence type="predicted"/>
<keyword evidence="2" id="KW-1185">Reference proteome</keyword>
<organism evidence="1 2">
    <name type="scientific">Croceitalea marina</name>
    <dbReference type="NCBI Taxonomy" id="1775166"/>
    <lineage>
        <taxon>Bacteria</taxon>
        <taxon>Pseudomonadati</taxon>
        <taxon>Bacteroidota</taxon>
        <taxon>Flavobacteriia</taxon>
        <taxon>Flavobacteriales</taxon>
        <taxon>Flavobacteriaceae</taxon>
        <taxon>Croceitalea</taxon>
    </lineage>
</organism>
<comment type="caution">
    <text evidence="1">The sequence shown here is derived from an EMBL/GenBank/DDBJ whole genome shotgun (WGS) entry which is preliminary data.</text>
</comment>
<name>A0ABW5MXJ7_9FLAO</name>
<sequence>MQKILIIAYYWPPAGGPGVQRWLKFVKYLRDFDIEPIVYVPENPNYPINDSSLEAEIPEGIKILKQPIFEPYKLAAIFSKKKTQRISSGIIQKRKKQSFLEKVLLWIRGNLFIPDARKYWVKPSVKFLSDFIEKEDIKTVITTGPPHSIHLIGLGLKRQKSISWITDFRDPWTTIGYHKKLKLTKSSRQKHKELEKLVLSTADKIVVTSNNTKKEFEKLTNKPIQVITNGYDGAVVKTELDKKFSIAHIGSLLTDRNPEVLWKVLGELTKENEAFKEALEVRLVGVVGKEVFASLKQHGLASFVDELGYLAHTEVLELQPKSQILLLLEINSAETRGILPGKLFEYLNAKRPILAIGPEGWEAAEIIKETDSGLGLVSNDESALKNVLLEWFELYQKGELRLNPKGIEKYSRKQLTQQLANFIRWESS</sequence>
<dbReference type="Proteomes" id="UP001597526">
    <property type="component" value="Unassembled WGS sequence"/>
</dbReference>
<dbReference type="Gene3D" id="3.40.50.2000">
    <property type="entry name" value="Glycogen Phosphorylase B"/>
    <property type="match status" value="2"/>
</dbReference>
<dbReference type="RefSeq" id="WP_377766753.1">
    <property type="nucleotide sequence ID" value="NZ_JBHULB010000011.1"/>
</dbReference>
<dbReference type="CDD" id="cd03794">
    <property type="entry name" value="GT4_WbuB-like"/>
    <property type="match status" value="1"/>
</dbReference>
<protein>
    <submittedName>
        <fullName evidence="1">Glycosyltransferase family 4 protein</fullName>
    </submittedName>
</protein>
<dbReference type="EMBL" id="JBHULB010000011">
    <property type="protein sequence ID" value="MFD2587194.1"/>
    <property type="molecule type" value="Genomic_DNA"/>
</dbReference>
<evidence type="ECO:0000313" key="1">
    <source>
        <dbReference type="EMBL" id="MFD2587194.1"/>
    </source>
</evidence>
<reference evidence="2" key="1">
    <citation type="journal article" date="2019" name="Int. J. Syst. Evol. Microbiol.">
        <title>The Global Catalogue of Microorganisms (GCM) 10K type strain sequencing project: providing services to taxonomists for standard genome sequencing and annotation.</title>
        <authorList>
            <consortium name="The Broad Institute Genomics Platform"/>
            <consortium name="The Broad Institute Genome Sequencing Center for Infectious Disease"/>
            <person name="Wu L."/>
            <person name="Ma J."/>
        </authorList>
    </citation>
    <scope>NUCLEOTIDE SEQUENCE [LARGE SCALE GENOMIC DNA]</scope>
    <source>
        <strain evidence="2">KCTC 52368</strain>
    </source>
</reference>
<accession>A0ABW5MXJ7</accession>